<dbReference type="SUPFAM" id="SSF50405">
    <property type="entry name" value="Actin-crosslinking proteins"/>
    <property type="match status" value="1"/>
</dbReference>
<feature type="region of interest" description="Disordered" evidence="4">
    <location>
        <begin position="35"/>
        <end position="56"/>
    </location>
</feature>
<dbReference type="Pfam" id="PF06229">
    <property type="entry name" value="FRG1"/>
    <property type="match status" value="1"/>
</dbReference>
<dbReference type="PANTHER" id="PTHR12928">
    <property type="entry name" value="FRG1 PROTEIN"/>
    <property type="match status" value="1"/>
</dbReference>
<dbReference type="InterPro" id="IPR008999">
    <property type="entry name" value="Actin-crosslinking"/>
</dbReference>
<dbReference type="GO" id="GO:0071013">
    <property type="term" value="C:catalytic step 2 spliceosome"/>
    <property type="evidence" value="ECO:0007669"/>
    <property type="project" value="TreeGrafter"/>
</dbReference>
<dbReference type="CDD" id="cd23338">
    <property type="entry name" value="beta-trefoil_FSCN_FRG1"/>
    <property type="match status" value="1"/>
</dbReference>
<dbReference type="InterPro" id="IPR010414">
    <property type="entry name" value="FRG1"/>
</dbReference>
<comment type="similarity">
    <text evidence="2">Belongs to the FRG1 family.</text>
</comment>
<dbReference type="PANTHER" id="PTHR12928:SF0">
    <property type="entry name" value="FSHD REGION GENE 1"/>
    <property type="match status" value="1"/>
</dbReference>
<dbReference type="AlphaFoldDB" id="A0AA35W5T9"/>
<organism evidence="5 6">
    <name type="scientific">Geodia barretti</name>
    <name type="common">Barrett's horny sponge</name>
    <dbReference type="NCBI Taxonomy" id="519541"/>
    <lineage>
        <taxon>Eukaryota</taxon>
        <taxon>Metazoa</taxon>
        <taxon>Porifera</taxon>
        <taxon>Demospongiae</taxon>
        <taxon>Heteroscleromorpha</taxon>
        <taxon>Tetractinellida</taxon>
        <taxon>Astrophorina</taxon>
        <taxon>Geodiidae</taxon>
        <taxon>Geodia</taxon>
    </lineage>
</organism>
<gene>
    <name evidence="5" type="ORF">GBAR_LOCUS1822</name>
</gene>
<proteinExistence type="inferred from homology"/>
<keyword evidence="3" id="KW-0539">Nucleus</keyword>
<evidence type="ECO:0000256" key="2">
    <source>
        <dbReference type="ARBA" id="ARBA00010878"/>
    </source>
</evidence>
<evidence type="ECO:0000313" key="5">
    <source>
        <dbReference type="EMBL" id="CAI7996118.1"/>
    </source>
</evidence>
<comment type="subcellular location">
    <subcellularLocation>
        <location evidence="1">Nucleus</location>
        <location evidence="1">Nucleolus</location>
    </subcellularLocation>
</comment>
<accession>A0AA35W5T9</accession>
<protein>
    <submittedName>
        <fullName evidence="5">Protein FRG1</fullName>
    </submittedName>
</protein>
<dbReference type="EMBL" id="CASHTH010000265">
    <property type="protein sequence ID" value="CAI7996118.1"/>
    <property type="molecule type" value="Genomic_DNA"/>
</dbReference>
<feature type="compositionally biased region" description="Basic residues" evidence="4">
    <location>
        <begin position="41"/>
        <end position="50"/>
    </location>
</feature>
<dbReference type="Proteomes" id="UP001174909">
    <property type="component" value="Unassembled WGS sequence"/>
</dbReference>
<dbReference type="Gene3D" id="2.80.10.50">
    <property type="match status" value="1"/>
</dbReference>
<dbReference type="GO" id="GO:0005730">
    <property type="term" value="C:nucleolus"/>
    <property type="evidence" value="ECO:0007669"/>
    <property type="project" value="UniProtKB-SubCell"/>
</dbReference>
<comment type="caution">
    <text evidence="5">The sequence shown here is derived from an EMBL/GenBank/DDBJ whole genome shotgun (WGS) entry which is preliminary data.</text>
</comment>
<dbReference type="GO" id="GO:0051015">
    <property type="term" value="F:actin filament binding"/>
    <property type="evidence" value="ECO:0007669"/>
    <property type="project" value="TreeGrafter"/>
</dbReference>
<evidence type="ECO:0000256" key="4">
    <source>
        <dbReference type="SAM" id="MobiDB-lite"/>
    </source>
</evidence>
<evidence type="ECO:0000256" key="1">
    <source>
        <dbReference type="ARBA" id="ARBA00004604"/>
    </source>
</evidence>
<reference evidence="5" key="1">
    <citation type="submission" date="2023-03" db="EMBL/GenBank/DDBJ databases">
        <authorList>
            <person name="Steffen K."/>
            <person name="Cardenas P."/>
        </authorList>
    </citation>
    <scope>NUCLEOTIDE SEQUENCE</scope>
</reference>
<name>A0AA35W5T9_GEOBA</name>
<sequence length="280" mass="31434">MRMRKCGGRGITGPHHQGMSAYSAVRVGKLRLKGPASGALKGKKRRKRKRESQEEVNEEDLRHGGWRRVYAEETARGRVLLLTCTGGYVQALDTGEFRVGEPREDGEGPHAGEVFSLVRVGETDRVAIKTAYGRYVSVAISGDLAGRTEAMGPREQWELVFEEGKVALCACNHRFLTVTDDGRLVAASEKAQEREVMTMWSDLPAAAKKKETGTEESELAERNVASVEYSYVKKFQSWEDRRVRVCGESKEGLEAARQQGRLHEALLDRRERMKADRYCK</sequence>
<evidence type="ECO:0000313" key="6">
    <source>
        <dbReference type="Proteomes" id="UP001174909"/>
    </source>
</evidence>
<evidence type="ECO:0000256" key="3">
    <source>
        <dbReference type="ARBA" id="ARBA00023242"/>
    </source>
</evidence>
<keyword evidence="6" id="KW-1185">Reference proteome</keyword>